<reference evidence="2 3" key="1">
    <citation type="submission" date="2017-04" db="EMBL/GenBank/DDBJ databases">
        <title>Unexpected and diverse lifestyles within the genus Limnohabitans.</title>
        <authorList>
            <person name="Kasalicky V."/>
            <person name="Mehrshad M."/>
            <person name="Andrei S.-A."/>
            <person name="Salcher M."/>
            <person name="Kratochvilova H."/>
            <person name="Simek K."/>
            <person name="Ghai R."/>
        </authorList>
    </citation>
    <scope>NUCLEOTIDE SEQUENCE [LARGE SCALE GENOMIC DNA]</scope>
    <source>
        <strain evidence="2 3">II-B4</strain>
    </source>
</reference>
<accession>A0A315EAP6</accession>
<evidence type="ECO:0000259" key="1">
    <source>
        <dbReference type="Pfam" id="PF13719"/>
    </source>
</evidence>
<proteinExistence type="predicted"/>
<keyword evidence="3" id="KW-1185">Reference proteome</keyword>
<dbReference type="AlphaFoldDB" id="A0A315EAP6"/>
<dbReference type="InterPro" id="IPR021834">
    <property type="entry name" value="DUF3426"/>
</dbReference>
<organism evidence="2 3">
    <name type="scientific">Limnohabitans parvus II-B4</name>
    <dbReference type="NCBI Taxonomy" id="1293052"/>
    <lineage>
        <taxon>Bacteria</taxon>
        <taxon>Pseudomonadati</taxon>
        <taxon>Pseudomonadota</taxon>
        <taxon>Betaproteobacteria</taxon>
        <taxon>Burkholderiales</taxon>
        <taxon>Comamonadaceae</taxon>
        <taxon>Limnohabitans</taxon>
    </lineage>
</organism>
<protein>
    <recommendedName>
        <fullName evidence="1">Zinc finger/thioredoxin putative domain-containing protein</fullName>
    </recommendedName>
</protein>
<dbReference type="EMBL" id="NESN01000002">
    <property type="protein sequence ID" value="PUE53918.1"/>
    <property type="molecule type" value="Genomic_DNA"/>
</dbReference>
<evidence type="ECO:0000313" key="3">
    <source>
        <dbReference type="Proteomes" id="UP000250790"/>
    </source>
</evidence>
<sequence length="264" mass="29210">MTWIVRCPECGTIFKLVPDQLKIAQGWLRCGQCQHAFDSTGLVVAWPEASLMERETADPVGERLVIDELLKQEDRSGPEIQALTPVSAFEEALATFKPEPLTPEQSPNPNGRQHAWLPKLGVLVLLLALALQWLWIERRTLAAAEPGVARVWQTLCRTWGCEISLLQVRDGIVIESSSLTQRDGGGFLLSWSWRNATSQPLQTPALELTLLSPQDKALVRRVVPVAELGAPLSLAAGQTWDGQLQITPEEGLMPSGYRLLSFYP</sequence>
<dbReference type="RefSeq" id="WP_108311924.1">
    <property type="nucleotide sequence ID" value="NZ_NESN01000002.1"/>
</dbReference>
<name>A0A315EAP6_9BURK</name>
<comment type="caution">
    <text evidence="2">The sequence shown here is derived from an EMBL/GenBank/DDBJ whole genome shotgun (WGS) entry which is preliminary data.</text>
</comment>
<feature type="domain" description="Zinc finger/thioredoxin putative" evidence="1">
    <location>
        <begin position="4"/>
        <end position="38"/>
    </location>
</feature>
<gene>
    <name evidence="2" type="ORF">B9Z37_04835</name>
</gene>
<evidence type="ECO:0000313" key="2">
    <source>
        <dbReference type="EMBL" id="PUE53918.1"/>
    </source>
</evidence>
<dbReference type="Pfam" id="PF11906">
    <property type="entry name" value="DUF3426"/>
    <property type="match status" value="1"/>
</dbReference>
<dbReference type="InterPro" id="IPR011723">
    <property type="entry name" value="Znf/thioredoxin_put"/>
</dbReference>
<dbReference type="Pfam" id="PF13719">
    <property type="entry name" value="Zn_ribbon_5"/>
    <property type="match status" value="1"/>
</dbReference>
<dbReference type="NCBIfam" id="TIGR02098">
    <property type="entry name" value="MJ0042_CXXC"/>
    <property type="match status" value="1"/>
</dbReference>
<dbReference type="Proteomes" id="UP000250790">
    <property type="component" value="Unassembled WGS sequence"/>
</dbReference>